<accession>A0A9D1N5W1</accession>
<dbReference type="PANTHER" id="PTHR41373">
    <property type="entry name" value="DUF2156 DOMAIN-CONTAINING PROTEIN"/>
    <property type="match status" value="1"/>
</dbReference>
<reference evidence="2" key="2">
    <citation type="journal article" date="2021" name="PeerJ">
        <title>Extensive microbial diversity within the chicken gut microbiome revealed by metagenomics and culture.</title>
        <authorList>
            <person name="Gilroy R."/>
            <person name="Ravi A."/>
            <person name="Getino M."/>
            <person name="Pursley I."/>
            <person name="Horton D.L."/>
            <person name="Alikhan N.F."/>
            <person name="Baker D."/>
            <person name="Gharbi K."/>
            <person name="Hall N."/>
            <person name="Watson M."/>
            <person name="Adriaenssens E.M."/>
            <person name="Foster-Nyarko E."/>
            <person name="Jarju S."/>
            <person name="Secka A."/>
            <person name="Antonio M."/>
            <person name="Oren A."/>
            <person name="Chaudhuri R.R."/>
            <person name="La Ragione R."/>
            <person name="Hildebrand F."/>
            <person name="Pallen M.J."/>
        </authorList>
    </citation>
    <scope>NUCLEOTIDE SEQUENCE</scope>
    <source>
        <strain evidence="2">ChiSjej4B22-8349</strain>
    </source>
</reference>
<evidence type="ECO:0000259" key="1">
    <source>
        <dbReference type="Pfam" id="PF09924"/>
    </source>
</evidence>
<dbReference type="InterPro" id="IPR016732">
    <property type="entry name" value="UCP018688"/>
</dbReference>
<organism evidence="2 3">
    <name type="scientific">Candidatus Allocopromorpha excrementipullorum</name>
    <dbReference type="NCBI Taxonomy" id="2840743"/>
    <lineage>
        <taxon>Bacteria</taxon>
        <taxon>Bacillati</taxon>
        <taxon>Bacillota</taxon>
        <taxon>Clostridia</taxon>
        <taxon>Eubacteriales</taxon>
        <taxon>Eubacteriaceae</taxon>
        <taxon>Eubacteriaceae incertae sedis</taxon>
        <taxon>Candidatus Allocopromorpha</taxon>
    </lineage>
</organism>
<dbReference type="Gene3D" id="3.40.630.30">
    <property type="match status" value="1"/>
</dbReference>
<evidence type="ECO:0000313" key="3">
    <source>
        <dbReference type="Proteomes" id="UP000824130"/>
    </source>
</evidence>
<dbReference type="Proteomes" id="UP000824130">
    <property type="component" value="Unassembled WGS sequence"/>
</dbReference>
<dbReference type="AlphaFoldDB" id="A0A9D1N5W1"/>
<proteinExistence type="predicted"/>
<sequence length="308" mass="36147">MFDNRISIENRGIIEEYLNGYEYRTSGLSFTSLYMWRDINQFSWEIVGDYMCLSGVSHLELEEGIELPFLFPPLTRTGGYDSKSLRETILKCKEMFEDKGYPFSLRLVPVHMLDIIKEACPEINFEDDRPNYDYIYRVQDLVELKGRAYHSKKNHLNYFKKTYQYQYAELTSDMADEVMKFISDFNRKKEIPPHEMELLVMEEEAMEDVFRNLEKVGYIGGAILIEGNIEAVAVGGMLGSDTVTEHVEKANTDFRGLYQLMLNEFCRHISSRAEYLNREEDMDIENLRKSKLSYKPVVLLEKYIGTFE</sequence>
<dbReference type="SUPFAM" id="SSF55729">
    <property type="entry name" value="Acyl-CoA N-acyltransferases (Nat)"/>
    <property type="match status" value="2"/>
</dbReference>
<evidence type="ECO:0000313" key="2">
    <source>
        <dbReference type="EMBL" id="HIU95655.1"/>
    </source>
</evidence>
<dbReference type="EMBL" id="DVOB01000067">
    <property type="protein sequence ID" value="HIU95655.1"/>
    <property type="molecule type" value="Genomic_DNA"/>
</dbReference>
<dbReference type="InterPro" id="IPR024320">
    <property type="entry name" value="LPG_synthase_C"/>
</dbReference>
<dbReference type="PANTHER" id="PTHR41373:SF1">
    <property type="entry name" value="PHOSPHATIDYLGLYCEROL LYSYLTRANSFERASE C-TERMINAL DOMAIN-CONTAINING PROTEIN"/>
    <property type="match status" value="1"/>
</dbReference>
<feature type="domain" description="Phosphatidylglycerol lysyltransferase C-terminal" evidence="1">
    <location>
        <begin position="21"/>
        <end position="304"/>
    </location>
</feature>
<dbReference type="InterPro" id="IPR016181">
    <property type="entry name" value="Acyl_CoA_acyltransferase"/>
</dbReference>
<comment type="caution">
    <text evidence="2">The sequence shown here is derived from an EMBL/GenBank/DDBJ whole genome shotgun (WGS) entry which is preliminary data.</text>
</comment>
<gene>
    <name evidence="2" type="ORF">IAD25_02960</name>
</gene>
<dbReference type="Pfam" id="PF09924">
    <property type="entry name" value="LPG_synthase_C"/>
    <property type="match status" value="1"/>
</dbReference>
<protein>
    <submittedName>
        <fullName evidence="2">DUF2156 domain-containing protein</fullName>
    </submittedName>
</protein>
<reference evidence="2" key="1">
    <citation type="submission" date="2020-10" db="EMBL/GenBank/DDBJ databases">
        <authorList>
            <person name="Gilroy R."/>
        </authorList>
    </citation>
    <scope>NUCLEOTIDE SEQUENCE</scope>
    <source>
        <strain evidence="2">ChiSjej4B22-8349</strain>
    </source>
</reference>
<dbReference type="PIRSF" id="PIRSF018688">
    <property type="entry name" value="UCP018688"/>
    <property type="match status" value="1"/>
</dbReference>
<name>A0A9D1N5W1_9FIRM</name>